<evidence type="ECO:0000313" key="2">
    <source>
        <dbReference type="EMBL" id="MBF4766581.1"/>
    </source>
</evidence>
<dbReference type="PROSITE" id="PS51186">
    <property type="entry name" value="GNAT"/>
    <property type="match status" value="1"/>
</dbReference>
<protein>
    <submittedName>
        <fullName evidence="2">GNAT family N-acetyltransferase</fullName>
    </submittedName>
</protein>
<sequence length="183" mass="20628">MRPTLATTRLRLEPLTADHAEDLVALDGDAEVMQYLTGRARTRQEVLDEWLPVLTRETGPGGVLGYWAGSRDDDTFVGWWALNPSPDDEHQAELGYRLRRASWGQGLASEGALALLAHGFERGGLNRIWAQTMAVNTASRGVMTRIGMSPARTWVGEWNQPLPGWEQGEVEYEITRQQWLERR</sequence>
<keyword evidence="3" id="KW-1185">Reference proteome</keyword>
<dbReference type="AlphaFoldDB" id="A0A930VL20"/>
<gene>
    <name evidence="2" type="ORF">ISU10_02220</name>
</gene>
<evidence type="ECO:0000259" key="1">
    <source>
        <dbReference type="PROSITE" id="PS51186"/>
    </source>
</evidence>
<proteinExistence type="predicted"/>
<dbReference type="GO" id="GO:0016747">
    <property type="term" value="F:acyltransferase activity, transferring groups other than amino-acyl groups"/>
    <property type="evidence" value="ECO:0007669"/>
    <property type="project" value="InterPro"/>
</dbReference>
<evidence type="ECO:0000313" key="3">
    <source>
        <dbReference type="Proteomes" id="UP000660668"/>
    </source>
</evidence>
<dbReference type="InterPro" id="IPR051531">
    <property type="entry name" value="N-acetyltransferase"/>
</dbReference>
<dbReference type="Gene3D" id="3.40.630.30">
    <property type="match status" value="1"/>
</dbReference>
<dbReference type="Pfam" id="PF13302">
    <property type="entry name" value="Acetyltransf_3"/>
    <property type="match status" value="1"/>
</dbReference>
<dbReference type="SUPFAM" id="SSF55729">
    <property type="entry name" value="Acyl-CoA N-acyltransferases (Nat)"/>
    <property type="match status" value="1"/>
</dbReference>
<organism evidence="2 3">
    <name type="scientific">Nocardioides agariphilus</name>
    <dbReference type="NCBI Taxonomy" id="433664"/>
    <lineage>
        <taxon>Bacteria</taxon>
        <taxon>Bacillati</taxon>
        <taxon>Actinomycetota</taxon>
        <taxon>Actinomycetes</taxon>
        <taxon>Propionibacteriales</taxon>
        <taxon>Nocardioidaceae</taxon>
        <taxon>Nocardioides</taxon>
    </lineage>
</organism>
<dbReference type="PANTHER" id="PTHR43792:SF16">
    <property type="entry name" value="N-ACETYLTRANSFERASE DOMAIN-CONTAINING PROTEIN"/>
    <property type="match status" value="1"/>
</dbReference>
<feature type="domain" description="N-acetyltransferase" evidence="1">
    <location>
        <begin position="10"/>
        <end position="177"/>
    </location>
</feature>
<comment type="caution">
    <text evidence="2">The sequence shown here is derived from an EMBL/GenBank/DDBJ whole genome shotgun (WGS) entry which is preliminary data.</text>
</comment>
<dbReference type="PANTHER" id="PTHR43792">
    <property type="entry name" value="GNAT FAMILY, PUTATIVE (AFU_ORTHOLOGUE AFUA_3G00765)-RELATED-RELATED"/>
    <property type="match status" value="1"/>
</dbReference>
<reference evidence="2" key="1">
    <citation type="submission" date="2020-11" db="EMBL/GenBank/DDBJ databases">
        <title>Nocardioides cynanchi sp. nov., isolated from soil of rhizosphere of Cynanchum wilfordii.</title>
        <authorList>
            <person name="Lee J.-S."/>
            <person name="Suh M.K."/>
            <person name="Kim J.-S."/>
        </authorList>
    </citation>
    <scope>NUCLEOTIDE SEQUENCE</scope>
    <source>
        <strain evidence="2">KCTC 19276</strain>
    </source>
</reference>
<accession>A0A930VL20</accession>
<dbReference type="InterPro" id="IPR000182">
    <property type="entry name" value="GNAT_dom"/>
</dbReference>
<dbReference type="EMBL" id="JADKPO010000002">
    <property type="protein sequence ID" value="MBF4766581.1"/>
    <property type="molecule type" value="Genomic_DNA"/>
</dbReference>
<dbReference type="RefSeq" id="WP_194694738.1">
    <property type="nucleotide sequence ID" value="NZ_JADKPO010000002.1"/>
</dbReference>
<name>A0A930VL20_9ACTN</name>
<dbReference type="InterPro" id="IPR016181">
    <property type="entry name" value="Acyl_CoA_acyltransferase"/>
</dbReference>
<dbReference type="Proteomes" id="UP000660668">
    <property type="component" value="Unassembled WGS sequence"/>
</dbReference>